<dbReference type="GeneID" id="61524722"/>
<name>A0A191ZT49_9RALS</name>
<evidence type="ECO:0000313" key="5">
    <source>
        <dbReference type="Proteomes" id="UP000078572"/>
    </source>
</evidence>
<protein>
    <submittedName>
        <fullName evidence="3">Aryl-sulfate sulfotransferase</fullName>
    </submittedName>
    <submittedName>
        <fullName evidence="4">Ribbon-helix-helix domain-containing protein</fullName>
    </submittedName>
</protein>
<evidence type="ECO:0000259" key="2">
    <source>
        <dbReference type="Pfam" id="PF13467"/>
    </source>
</evidence>
<dbReference type="OrthoDB" id="5458732at2"/>
<reference evidence="5" key="1">
    <citation type="submission" date="2016-06" db="EMBL/GenBank/DDBJ databases">
        <authorList>
            <person name="Xu Y."/>
            <person name="Nagy A."/>
            <person name="Yan X."/>
            <person name="Kim S.W."/>
            <person name="Haley B."/>
            <person name="Liu N.T."/>
            <person name="Nou X."/>
        </authorList>
    </citation>
    <scope>NUCLEOTIDE SEQUENCE [LARGE SCALE GENOMIC DNA]</scope>
    <source>
        <strain evidence="5">ATCC 49129</strain>
    </source>
</reference>
<gene>
    <name evidence="3" type="ORF">A9Y76_01710</name>
    <name evidence="4" type="ORF">HGR00_17040</name>
</gene>
<evidence type="ECO:0000256" key="1">
    <source>
        <dbReference type="SAM" id="MobiDB-lite"/>
    </source>
</evidence>
<keyword evidence="3" id="KW-0808">Transferase</keyword>
<dbReference type="RefSeq" id="WP_064801493.1">
    <property type="nucleotide sequence ID" value="NZ_CP016022.1"/>
</dbReference>
<dbReference type="Proteomes" id="UP000078572">
    <property type="component" value="Chromosome 1"/>
</dbReference>
<organism evidence="3 5">
    <name type="scientific">Ralstonia insidiosa</name>
    <dbReference type="NCBI Taxonomy" id="190721"/>
    <lineage>
        <taxon>Bacteria</taxon>
        <taxon>Pseudomonadati</taxon>
        <taxon>Pseudomonadota</taxon>
        <taxon>Betaproteobacteria</taxon>
        <taxon>Burkholderiales</taxon>
        <taxon>Burkholderiaceae</taxon>
        <taxon>Ralstonia</taxon>
    </lineage>
</organism>
<proteinExistence type="predicted"/>
<reference evidence="3" key="2">
    <citation type="submission" date="2016-06" db="EMBL/GenBank/DDBJ databases">
        <authorList>
            <person name="Kjaerup R.B."/>
            <person name="Dalgaard T.S."/>
            <person name="Juul-Madsen H.R."/>
        </authorList>
    </citation>
    <scope>NUCLEOTIDE SEQUENCE [LARGE SCALE GENOMIC DNA]</scope>
    <source>
        <strain evidence="3">ATCC 49129</strain>
    </source>
</reference>
<dbReference type="InterPro" id="IPR027373">
    <property type="entry name" value="RHH_dom"/>
</dbReference>
<evidence type="ECO:0000313" key="3">
    <source>
        <dbReference type="EMBL" id="ANJ71274.1"/>
    </source>
</evidence>
<keyword evidence="5" id="KW-1185">Reference proteome</keyword>
<dbReference type="InterPro" id="IPR038268">
    <property type="entry name" value="RHH_sf"/>
</dbReference>
<accession>A0A191ZT49</accession>
<dbReference type="EMBL" id="CP016022">
    <property type="protein sequence ID" value="ANJ71274.1"/>
    <property type="molecule type" value="Genomic_DNA"/>
</dbReference>
<sequence length="134" mass="14886">MCEIFIRANPHSYDTLARSLRLHGVATSVRLECLFWEVLEEIGQRDGLTVSQLISKLYDELLEHRGEVANFASFLRVCCLRYLMLQQGGRIPADTRVSIRSLDAAAVLAGLPPSLADSPPPRRSRGPLLEALAK</sequence>
<evidence type="ECO:0000313" key="6">
    <source>
        <dbReference type="Proteomes" id="UP000575469"/>
    </source>
</evidence>
<dbReference type="STRING" id="190721.ACS15_0382"/>
<feature type="region of interest" description="Disordered" evidence="1">
    <location>
        <begin position="113"/>
        <end position="134"/>
    </location>
</feature>
<dbReference type="GO" id="GO:0016740">
    <property type="term" value="F:transferase activity"/>
    <property type="evidence" value="ECO:0007669"/>
    <property type="project" value="UniProtKB-KW"/>
</dbReference>
<dbReference type="EMBL" id="JABBZM010000015">
    <property type="protein sequence ID" value="NMV39624.1"/>
    <property type="molecule type" value="Genomic_DNA"/>
</dbReference>
<dbReference type="AlphaFoldDB" id="A0A191ZT49"/>
<feature type="domain" description="Ribbon-helix-helix" evidence="2">
    <location>
        <begin position="17"/>
        <end position="83"/>
    </location>
</feature>
<dbReference type="Gene3D" id="1.10.3990.20">
    <property type="entry name" value="protein bp1543"/>
    <property type="match status" value="1"/>
</dbReference>
<reference evidence="4 6" key="3">
    <citation type="submission" date="2020-04" db="EMBL/GenBank/DDBJ databases">
        <title>Ralstonia insidiosa genome sequencing and assembly.</title>
        <authorList>
            <person name="Martins R.C.R."/>
            <person name="Perdigao-Neto L.V."/>
            <person name="Levin A.S.S."/>
            <person name="Costa S.F."/>
        </authorList>
    </citation>
    <scope>NUCLEOTIDE SEQUENCE [LARGE SCALE GENOMIC DNA]</scope>
    <source>
        <strain evidence="4 6">5047</strain>
    </source>
</reference>
<evidence type="ECO:0000313" key="4">
    <source>
        <dbReference type="EMBL" id="NMV39624.1"/>
    </source>
</evidence>
<dbReference type="Proteomes" id="UP000575469">
    <property type="component" value="Unassembled WGS sequence"/>
</dbReference>
<dbReference type="Pfam" id="PF13467">
    <property type="entry name" value="RHH_4"/>
    <property type="match status" value="1"/>
</dbReference>